<gene>
    <name evidence="14" type="ORF">ABNW52_09645</name>
</gene>
<protein>
    <recommendedName>
        <fullName evidence="12">Trk system potassium uptake protein</fullName>
    </recommendedName>
</protein>
<feature type="transmembrane region" description="Helical" evidence="13">
    <location>
        <begin position="70"/>
        <end position="93"/>
    </location>
</feature>
<organism evidence="14 15">
    <name type="scientific">Vogesella oryzagri</name>
    <dbReference type="NCBI Taxonomy" id="3160864"/>
    <lineage>
        <taxon>Bacteria</taxon>
        <taxon>Pseudomonadati</taxon>
        <taxon>Pseudomonadota</taxon>
        <taxon>Betaproteobacteria</taxon>
        <taxon>Neisseriales</taxon>
        <taxon>Chromobacteriaceae</taxon>
        <taxon>Vogesella</taxon>
    </lineage>
</organism>
<evidence type="ECO:0000256" key="11">
    <source>
        <dbReference type="ARBA" id="ARBA00023136"/>
    </source>
</evidence>
<keyword evidence="6 12" id="KW-0633">Potassium transport</keyword>
<feature type="transmembrane region" description="Helical" evidence="13">
    <location>
        <begin position="330"/>
        <end position="353"/>
    </location>
</feature>
<proteinExistence type="inferred from homology"/>
<evidence type="ECO:0000256" key="8">
    <source>
        <dbReference type="ARBA" id="ARBA00022958"/>
    </source>
</evidence>
<evidence type="ECO:0000256" key="13">
    <source>
        <dbReference type="SAM" id="Phobius"/>
    </source>
</evidence>
<feature type="transmembrane region" description="Helical" evidence="13">
    <location>
        <begin position="133"/>
        <end position="161"/>
    </location>
</feature>
<evidence type="ECO:0000256" key="2">
    <source>
        <dbReference type="ARBA" id="ARBA00009137"/>
    </source>
</evidence>
<evidence type="ECO:0000313" key="14">
    <source>
        <dbReference type="EMBL" id="MEQ6290879.1"/>
    </source>
</evidence>
<comment type="subcellular location">
    <subcellularLocation>
        <location evidence="1 12">Cell inner membrane</location>
        <topology evidence="1 12">Multi-pass membrane protein</topology>
    </subcellularLocation>
</comment>
<dbReference type="Proteomes" id="UP001433638">
    <property type="component" value="Unassembled WGS sequence"/>
</dbReference>
<evidence type="ECO:0000256" key="3">
    <source>
        <dbReference type="ARBA" id="ARBA00022448"/>
    </source>
</evidence>
<keyword evidence="5 12" id="KW-0997">Cell inner membrane</keyword>
<evidence type="ECO:0000256" key="12">
    <source>
        <dbReference type="PIRNR" id="PIRNR006247"/>
    </source>
</evidence>
<dbReference type="InterPro" id="IPR003445">
    <property type="entry name" value="Cat_transpt"/>
</dbReference>
<feature type="transmembrane region" description="Helical" evidence="13">
    <location>
        <begin position="240"/>
        <end position="260"/>
    </location>
</feature>
<evidence type="ECO:0000256" key="9">
    <source>
        <dbReference type="ARBA" id="ARBA00022989"/>
    </source>
</evidence>
<reference evidence="14" key="1">
    <citation type="submission" date="2024-06" db="EMBL/GenBank/DDBJ databases">
        <title>Genome sequence of Vogesella sp. MAHUQ-64.</title>
        <authorList>
            <person name="Huq M.A."/>
        </authorList>
    </citation>
    <scope>NUCLEOTIDE SEQUENCE</scope>
    <source>
        <strain evidence="14">MAHUQ-64</strain>
    </source>
</reference>
<keyword evidence="8 12" id="KW-0630">Potassium</keyword>
<accession>A0ABV1M7E4</accession>
<keyword evidence="10 12" id="KW-0406">Ion transport</keyword>
<keyword evidence="7 13" id="KW-0812">Transmembrane</keyword>
<keyword evidence="3 12" id="KW-0813">Transport</keyword>
<evidence type="ECO:0000256" key="1">
    <source>
        <dbReference type="ARBA" id="ARBA00004429"/>
    </source>
</evidence>
<feature type="transmembrane region" description="Helical" evidence="13">
    <location>
        <begin position="7"/>
        <end position="32"/>
    </location>
</feature>
<keyword evidence="11 12" id="KW-0472">Membrane</keyword>
<keyword evidence="9 13" id="KW-1133">Transmembrane helix</keyword>
<dbReference type="InterPro" id="IPR004772">
    <property type="entry name" value="TrkH"/>
</dbReference>
<feature type="transmembrane region" description="Helical" evidence="13">
    <location>
        <begin position="454"/>
        <end position="477"/>
    </location>
</feature>
<dbReference type="Pfam" id="PF02386">
    <property type="entry name" value="TrkH"/>
    <property type="match status" value="1"/>
</dbReference>
<dbReference type="RefSeq" id="WP_349586913.1">
    <property type="nucleotide sequence ID" value="NZ_JBEFLD010000004.1"/>
</dbReference>
<evidence type="ECO:0000256" key="10">
    <source>
        <dbReference type="ARBA" id="ARBA00023065"/>
    </source>
</evidence>
<evidence type="ECO:0000256" key="5">
    <source>
        <dbReference type="ARBA" id="ARBA00022519"/>
    </source>
</evidence>
<evidence type="ECO:0000256" key="6">
    <source>
        <dbReference type="ARBA" id="ARBA00022538"/>
    </source>
</evidence>
<evidence type="ECO:0000256" key="7">
    <source>
        <dbReference type="ARBA" id="ARBA00022692"/>
    </source>
</evidence>
<comment type="function">
    <text evidence="12">Low-affinity potassium transport system. Interacts with Trk system potassium uptake protein TrkA.</text>
</comment>
<evidence type="ECO:0000256" key="4">
    <source>
        <dbReference type="ARBA" id="ARBA00022475"/>
    </source>
</evidence>
<feature type="transmembrane region" description="Helical" evidence="13">
    <location>
        <begin position="392"/>
        <end position="416"/>
    </location>
</feature>
<comment type="similarity">
    <text evidence="2 12">Belongs to the TrkH potassium transport family.</text>
</comment>
<dbReference type="PANTHER" id="PTHR32024">
    <property type="entry name" value="TRK SYSTEM POTASSIUM UPTAKE PROTEIN TRKG-RELATED"/>
    <property type="match status" value="1"/>
</dbReference>
<evidence type="ECO:0000313" key="15">
    <source>
        <dbReference type="Proteomes" id="UP001433638"/>
    </source>
</evidence>
<dbReference type="PIRSF" id="PIRSF006247">
    <property type="entry name" value="TrkH"/>
    <property type="match status" value="1"/>
</dbReference>
<keyword evidence="15" id="KW-1185">Reference proteome</keyword>
<dbReference type="EMBL" id="JBEFLD010000004">
    <property type="protein sequence ID" value="MEQ6290879.1"/>
    <property type="molecule type" value="Genomic_DNA"/>
</dbReference>
<name>A0ABV1M7E4_9NEIS</name>
<comment type="caution">
    <text evidence="14">The sequence shown here is derived from an EMBL/GenBank/DDBJ whole genome shotgun (WGS) entry which is preliminary data.</text>
</comment>
<keyword evidence="4 12" id="KW-1003">Cell membrane</keyword>
<sequence length="484" mass="53000">MSKLLPILHVLSKLVLLYSLLFAVPCAVSWLYDDGTARHFALSALAGGAAGSLLWLLTRRFERELKPRDGFILVVLLWITFALMSAIPMLLYVPGLSFTDGFFEAISGLTTTGSTVLSGLDRLPPAINFWRHFINWVGGMGIIVLAVAILPLLGIGGMQLYKAEIPGPMKDSKLAPRIAQTAANLWYVYAALTLLCMLCLWLAGMTPFDGLCHALAAMSLSGVSTHDAGIAYFDSPAIELVLSCFMVLGALNFATHFLCWRNRSLKFYLLDVEARHILALLAGSILLLSGWLWWLDIYSFHAALRHVSFNLISIATDAGFASVDYAQWPIVVPLWMLFLSCVTASSGSVGGGIKMIRTLILTRQGYREMNSLLHPRAVLPLMIGTRVIPDSVAFSVLGFIFVYFISVVLLTFTMIASGLDFISSFSVIVSCINNAGPALGQLGPASNYAGLSDFQTWVCSFAMLLGRLEIFTILILFTPTFWRK</sequence>
<dbReference type="PANTHER" id="PTHR32024:SF2">
    <property type="entry name" value="TRK SYSTEM POTASSIUM UPTAKE PROTEIN TRKG-RELATED"/>
    <property type="match status" value="1"/>
</dbReference>
<feature type="transmembrane region" description="Helical" evidence="13">
    <location>
        <begin position="38"/>
        <end position="58"/>
    </location>
</feature>
<feature type="transmembrane region" description="Helical" evidence="13">
    <location>
        <begin position="272"/>
        <end position="294"/>
    </location>
</feature>
<feature type="transmembrane region" description="Helical" evidence="13">
    <location>
        <begin position="182"/>
        <end position="203"/>
    </location>
</feature>